<dbReference type="SUPFAM" id="SSF56399">
    <property type="entry name" value="ADP-ribosylation"/>
    <property type="match status" value="1"/>
</dbReference>
<accession>A0A5J4ZZ97</accession>
<dbReference type="PANTHER" id="PTHR31681">
    <property type="entry name" value="C2H2-LIKE ZINC FINGER PROTEIN"/>
    <property type="match status" value="1"/>
</dbReference>
<evidence type="ECO:0000313" key="1">
    <source>
        <dbReference type="EMBL" id="KAA8523580.1"/>
    </source>
</evidence>
<proteinExistence type="predicted"/>
<organism evidence="1 2">
    <name type="scientific">Nyssa sinensis</name>
    <dbReference type="NCBI Taxonomy" id="561372"/>
    <lineage>
        <taxon>Eukaryota</taxon>
        <taxon>Viridiplantae</taxon>
        <taxon>Streptophyta</taxon>
        <taxon>Embryophyta</taxon>
        <taxon>Tracheophyta</taxon>
        <taxon>Spermatophyta</taxon>
        <taxon>Magnoliopsida</taxon>
        <taxon>eudicotyledons</taxon>
        <taxon>Gunneridae</taxon>
        <taxon>Pentapetalae</taxon>
        <taxon>asterids</taxon>
        <taxon>Cornales</taxon>
        <taxon>Nyssaceae</taxon>
        <taxon>Nyssa</taxon>
    </lineage>
</organism>
<reference evidence="1 2" key="1">
    <citation type="submission" date="2019-09" db="EMBL/GenBank/DDBJ databases">
        <title>A chromosome-level genome assembly of the Chinese tupelo Nyssa sinensis.</title>
        <authorList>
            <person name="Yang X."/>
            <person name="Kang M."/>
            <person name="Yang Y."/>
            <person name="Xiong H."/>
            <person name="Wang M."/>
            <person name="Zhang Z."/>
            <person name="Wang Z."/>
            <person name="Wu H."/>
            <person name="Ma T."/>
            <person name="Liu J."/>
            <person name="Xi Z."/>
        </authorList>
    </citation>
    <scope>NUCLEOTIDE SEQUENCE [LARGE SCALE GENOMIC DNA]</scope>
    <source>
        <strain evidence="1">J267</strain>
        <tissue evidence="1">Leaf</tissue>
    </source>
</reference>
<keyword evidence="2" id="KW-1185">Reference proteome</keyword>
<sequence length="215" mass="24474">MHSIWVSLKENVNCGSKLTDVIQRPQRFIQSSSSTLQNEKSSNKLVHHMENQMREAIFRQNFTQNQIRNRFDELNTGDPSRNVIEMIFRAASTIPSKHSMKIKKVFRVNNPIETLERIIQSGFNTEHIRKNGIQLSTSCQDMSENMMNATKGKNVKRAVIVCRTIAGRVLRVVNMVDGENQEYDSIGSGGLCSKLEYLIVQNPTAVLPCFVIVFN</sequence>
<dbReference type="AlphaFoldDB" id="A0A5J4ZZ97"/>
<gene>
    <name evidence="1" type="ORF">F0562_010003</name>
</gene>
<name>A0A5J4ZZ97_9ASTE</name>
<dbReference type="EMBL" id="CM018047">
    <property type="protein sequence ID" value="KAA8523580.1"/>
    <property type="molecule type" value="Genomic_DNA"/>
</dbReference>
<protein>
    <submittedName>
        <fullName evidence="1">Uncharacterized protein</fullName>
    </submittedName>
</protein>
<evidence type="ECO:0000313" key="2">
    <source>
        <dbReference type="Proteomes" id="UP000325577"/>
    </source>
</evidence>
<dbReference type="OrthoDB" id="9514740at2759"/>
<dbReference type="Proteomes" id="UP000325577">
    <property type="component" value="Linkage Group LG4"/>
</dbReference>
<dbReference type="PANTHER" id="PTHR31681:SF34">
    <property type="entry name" value="DUF295 DOMAIN-CONTAINING PROTEIN"/>
    <property type="match status" value="1"/>
</dbReference>